<dbReference type="EMBL" id="PVNG01000004">
    <property type="protein sequence ID" value="PRX67752.1"/>
    <property type="molecule type" value="Genomic_DNA"/>
</dbReference>
<sequence length="179" mass="18209">MNTTPHPRNTPAHTSTQSPIRPSAQTPTRPSTPSPAQSSAQSRAQTFTRSSAKSPARSRVRRLLTVIGAAVAAVAVWVLAVPVGGIDLTVRMGAGPQPVGPVAVVLASLAAGLAGWALLAVLERVTAKAVRIWTITALAVLALSLTGPLGSATGSAATLVLLLMHLVVGSVVVLGLTRR</sequence>
<feature type="transmembrane region" description="Helical" evidence="2">
    <location>
        <begin position="103"/>
        <end position="122"/>
    </location>
</feature>
<dbReference type="Proteomes" id="UP000238312">
    <property type="component" value="Unassembled WGS sequence"/>
</dbReference>
<proteinExistence type="predicted"/>
<keyword evidence="2" id="KW-0812">Transmembrane</keyword>
<dbReference type="AlphaFoldDB" id="A0A2T0N5Z8"/>
<feature type="compositionally biased region" description="Low complexity" evidence="1">
    <location>
        <begin position="21"/>
        <end position="46"/>
    </location>
</feature>
<dbReference type="InterPro" id="IPR045713">
    <property type="entry name" value="DUF6069"/>
</dbReference>
<protein>
    <submittedName>
        <fullName evidence="3">Uncharacterized protein</fullName>
    </submittedName>
</protein>
<keyword evidence="2" id="KW-0472">Membrane</keyword>
<reference evidence="3 4" key="1">
    <citation type="submission" date="2018-03" db="EMBL/GenBank/DDBJ databases">
        <title>Genomic Encyclopedia of Type Strains, Phase III (KMG-III): the genomes of soil and plant-associated and newly described type strains.</title>
        <authorList>
            <person name="Whitman W."/>
        </authorList>
    </citation>
    <scope>NUCLEOTIDE SEQUENCE [LARGE SCALE GENOMIC DNA]</scope>
    <source>
        <strain evidence="3 4">CGMCC 4.7104</strain>
    </source>
</reference>
<feature type="transmembrane region" description="Helical" evidence="2">
    <location>
        <begin position="63"/>
        <end position="83"/>
    </location>
</feature>
<evidence type="ECO:0000313" key="4">
    <source>
        <dbReference type="Proteomes" id="UP000238312"/>
    </source>
</evidence>
<dbReference type="Pfam" id="PF19545">
    <property type="entry name" value="DUF6069"/>
    <property type="match status" value="1"/>
</dbReference>
<accession>A0A2T0N5Z8</accession>
<feature type="transmembrane region" description="Helical" evidence="2">
    <location>
        <begin position="129"/>
        <end position="150"/>
    </location>
</feature>
<feature type="transmembrane region" description="Helical" evidence="2">
    <location>
        <begin position="156"/>
        <end position="176"/>
    </location>
</feature>
<keyword evidence="2" id="KW-1133">Transmembrane helix</keyword>
<dbReference type="RefSeq" id="WP_219911748.1">
    <property type="nucleotide sequence ID" value="NZ_PVNG01000004.1"/>
</dbReference>
<evidence type="ECO:0000313" key="3">
    <source>
        <dbReference type="EMBL" id="PRX67752.1"/>
    </source>
</evidence>
<feature type="compositionally biased region" description="Polar residues" evidence="1">
    <location>
        <begin position="1"/>
        <end position="20"/>
    </location>
</feature>
<organism evidence="3 4">
    <name type="scientific">Nonomuraea fuscirosea</name>
    <dbReference type="NCBI Taxonomy" id="1291556"/>
    <lineage>
        <taxon>Bacteria</taxon>
        <taxon>Bacillati</taxon>
        <taxon>Actinomycetota</taxon>
        <taxon>Actinomycetes</taxon>
        <taxon>Streptosporangiales</taxon>
        <taxon>Streptosporangiaceae</taxon>
        <taxon>Nonomuraea</taxon>
    </lineage>
</organism>
<name>A0A2T0N5Z8_9ACTN</name>
<keyword evidence="4" id="KW-1185">Reference proteome</keyword>
<feature type="region of interest" description="Disordered" evidence="1">
    <location>
        <begin position="1"/>
        <end position="54"/>
    </location>
</feature>
<comment type="caution">
    <text evidence="3">The sequence shown here is derived from an EMBL/GenBank/DDBJ whole genome shotgun (WGS) entry which is preliminary data.</text>
</comment>
<gene>
    <name evidence="3" type="ORF">B0I32_104509</name>
</gene>
<evidence type="ECO:0000256" key="2">
    <source>
        <dbReference type="SAM" id="Phobius"/>
    </source>
</evidence>
<evidence type="ECO:0000256" key="1">
    <source>
        <dbReference type="SAM" id="MobiDB-lite"/>
    </source>
</evidence>